<dbReference type="Pfam" id="PF13304">
    <property type="entry name" value="AAA_21"/>
    <property type="match status" value="1"/>
</dbReference>
<dbReference type="InterPro" id="IPR027417">
    <property type="entry name" value="P-loop_NTPase"/>
</dbReference>
<gene>
    <name evidence="3" type="ORF">C802_01536</name>
</gene>
<accession>R9I9U5</accession>
<dbReference type="Pfam" id="PF13476">
    <property type="entry name" value="AAA_23"/>
    <property type="match status" value="1"/>
</dbReference>
<dbReference type="SUPFAM" id="SSF52540">
    <property type="entry name" value="P-loop containing nucleoside triphosphate hydrolases"/>
    <property type="match status" value="1"/>
</dbReference>
<dbReference type="InterPro" id="IPR038729">
    <property type="entry name" value="Rad50/SbcC_AAA"/>
</dbReference>
<feature type="domain" description="ATPase AAA-type core" evidence="1">
    <location>
        <begin position="220"/>
        <end position="308"/>
    </location>
</feature>
<evidence type="ECO:0000313" key="4">
    <source>
        <dbReference type="Proteomes" id="UP000014200"/>
    </source>
</evidence>
<dbReference type="RefSeq" id="WP_016275944.1">
    <property type="nucleotide sequence ID" value="NZ_JABVZU010000003.1"/>
</dbReference>
<comment type="caution">
    <text evidence="3">The sequence shown here is derived from an EMBL/GenBank/DDBJ whole genome shotgun (WGS) entry which is preliminary data.</text>
</comment>
<dbReference type="PANTHER" id="PTHR43581">
    <property type="entry name" value="ATP/GTP PHOSPHATASE"/>
    <property type="match status" value="1"/>
</dbReference>
<evidence type="ECO:0000259" key="2">
    <source>
        <dbReference type="Pfam" id="PF13476"/>
    </source>
</evidence>
<keyword evidence="4" id="KW-1185">Reference proteome</keyword>
<dbReference type="Gene3D" id="3.40.50.300">
    <property type="entry name" value="P-loop containing nucleotide triphosphate hydrolases"/>
    <property type="match status" value="1"/>
</dbReference>
<evidence type="ECO:0000259" key="1">
    <source>
        <dbReference type="Pfam" id="PF13304"/>
    </source>
</evidence>
<dbReference type="PANTHER" id="PTHR43581:SF4">
    <property type="entry name" value="ATP_GTP PHOSPHATASE"/>
    <property type="match status" value="1"/>
</dbReference>
<dbReference type="EMBL" id="ASSP01000009">
    <property type="protein sequence ID" value="EOS13693.1"/>
    <property type="molecule type" value="Genomic_DNA"/>
</dbReference>
<evidence type="ECO:0008006" key="5">
    <source>
        <dbReference type="Google" id="ProtNLM"/>
    </source>
</evidence>
<dbReference type="STRING" id="1235788.C802_01536"/>
<dbReference type="Proteomes" id="UP000014200">
    <property type="component" value="Unassembled WGS sequence"/>
</dbReference>
<dbReference type="HOGENOM" id="CLU_033429_3_0_10"/>
<dbReference type="GO" id="GO:0006302">
    <property type="term" value="P:double-strand break repair"/>
    <property type="evidence" value="ECO:0007669"/>
    <property type="project" value="InterPro"/>
</dbReference>
<dbReference type="OrthoDB" id="9805802at2"/>
<dbReference type="GO" id="GO:0016887">
    <property type="term" value="F:ATP hydrolysis activity"/>
    <property type="evidence" value="ECO:0007669"/>
    <property type="project" value="InterPro"/>
</dbReference>
<feature type="domain" description="Rad50/SbcC-type AAA" evidence="2">
    <location>
        <begin position="6"/>
        <end position="75"/>
    </location>
</feature>
<dbReference type="InterPro" id="IPR051396">
    <property type="entry name" value="Bact_Antivir_Def_Nuclease"/>
</dbReference>
<proteinExistence type="predicted"/>
<dbReference type="GO" id="GO:0005524">
    <property type="term" value="F:ATP binding"/>
    <property type="evidence" value="ECO:0007669"/>
    <property type="project" value="InterPro"/>
</dbReference>
<dbReference type="GeneID" id="82154690"/>
<protein>
    <recommendedName>
        <fullName evidence="5">ATPase AAA-type core domain-containing protein</fullName>
    </recommendedName>
</protein>
<reference evidence="3 4" key="1">
    <citation type="submission" date="2013-04" db="EMBL/GenBank/DDBJ databases">
        <title>The Genome Sequence of Bacteroides massiliensis dnLKV3.</title>
        <authorList>
            <consortium name="The Broad Institute Genomics Platform"/>
            <consortium name="The Broad Institute Genome Sequencing Center for Infectious Disease"/>
            <person name="Earl A."/>
            <person name="Xavier R."/>
            <person name="Kuhn K."/>
            <person name="Stappenbeck T."/>
            <person name="Walker B."/>
            <person name="Young S."/>
            <person name="Zeng Q."/>
            <person name="Gargeya S."/>
            <person name="Fitzgerald M."/>
            <person name="Haas B."/>
            <person name="Abouelleil A."/>
            <person name="Allen A.W."/>
            <person name="Alvarado L."/>
            <person name="Arachchi H.M."/>
            <person name="Berlin A.M."/>
            <person name="Chapman S.B."/>
            <person name="Gainer-Dewar J."/>
            <person name="Goldberg J."/>
            <person name="Griggs A."/>
            <person name="Gujja S."/>
            <person name="Hansen M."/>
            <person name="Howarth C."/>
            <person name="Imamovic A."/>
            <person name="Ireland A."/>
            <person name="Larimer J."/>
            <person name="McCowan C."/>
            <person name="Murphy C."/>
            <person name="Pearson M."/>
            <person name="Poon T.W."/>
            <person name="Priest M."/>
            <person name="Roberts A."/>
            <person name="Saif S."/>
            <person name="Shea T."/>
            <person name="Sisk P."/>
            <person name="Sykes S."/>
            <person name="Wortman J."/>
            <person name="Nusbaum C."/>
            <person name="Birren B."/>
        </authorList>
    </citation>
    <scope>NUCLEOTIDE SEQUENCE [LARGE SCALE GENOMIC DNA]</scope>
    <source>
        <strain evidence="4">dnLKV3</strain>
    </source>
</reference>
<name>R9I9U5_9BACT</name>
<dbReference type="AlphaFoldDB" id="R9I9U5"/>
<dbReference type="InterPro" id="IPR003959">
    <property type="entry name" value="ATPase_AAA_core"/>
</dbReference>
<organism evidence="3 4">
    <name type="scientific">Phocaeicola sartorii</name>
    <dbReference type="NCBI Taxonomy" id="671267"/>
    <lineage>
        <taxon>Bacteria</taxon>
        <taxon>Pseudomonadati</taxon>
        <taxon>Bacteroidota</taxon>
        <taxon>Bacteroidia</taxon>
        <taxon>Bacteroidales</taxon>
        <taxon>Bacteroidaceae</taxon>
        <taxon>Phocaeicola</taxon>
    </lineage>
</organism>
<dbReference type="PATRIC" id="fig|1235788.3.peg.1571"/>
<sequence length="403" mass="45893">MKIENLHIKNIGPFKEAVIEFATEYNEATGEQPVTIITGMNGAGKSIVIDAIRAALSGQELERDIVADTNDFSIEMDVVLNGSTTHLSTSTLQNGHIRGVDYINIGQALTYGYDIPGPVNHWVIDYWSSKSPSDSFKIANMKNIQHEKALMGVMLGKKSNLDLINFICHIDYLRTSEMPVEKELGNMMYEKMKDVINQCLDNGLFKYVRRTDLTPIIEQNGIELSFDKLSSGNLFLIEHLLLLMCKMYSISILNKLPPMQIFNIPGLLLIDEIETHLHPKWQKKILGIIRSLFPHLQMILTTHSPFVVASMDGARIYTCVPQTGYSELRDETERYGHMPVEEILVSDIFGVQPFNEDITNLITTRKQLIENGEKEEARKVAEKLYEINPEYFSYLNIKNEFRK</sequence>
<evidence type="ECO:0000313" key="3">
    <source>
        <dbReference type="EMBL" id="EOS13693.1"/>
    </source>
</evidence>